<reference evidence="2" key="1">
    <citation type="journal article" date="2014" name="Proc. Natl. Acad. Sci. U.S.A.">
        <title>Extensive sampling of basidiomycete genomes demonstrates inadequacy of the white-rot/brown-rot paradigm for wood decay fungi.</title>
        <authorList>
            <person name="Riley R."/>
            <person name="Salamov A.A."/>
            <person name="Brown D.W."/>
            <person name="Nagy L.G."/>
            <person name="Floudas D."/>
            <person name="Held B.W."/>
            <person name="Levasseur A."/>
            <person name="Lombard V."/>
            <person name="Morin E."/>
            <person name="Otillar R."/>
            <person name="Lindquist E.A."/>
            <person name="Sun H."/>
            <person name="LaButti K.M."/>
            <person name="Schmutz J."/>
            <person name="Jabbour D."/>
            <person name="Luo H."/>
            <person name="Baker S.E."/>
            <person name="Pisabarro A.G."/>
            <person name="Walton J.D."/>
            <person name="Blanchette R.A."/>
            <person name="Henrissat B."/>
            <person name="Martin F."/>
            <person name="Cullen D."/>
            <person name="Hibbett D.S."/>
            <person name="Grigoriev I.V."/>
        </authorList>
    </citation>
    <scope>NUCLEOTIDE SEQUENCE [LARGE SCALE GENOMIC DNA]</scope>
    <source>
        <strain evidence="2">FD-172 SS1</strain>
    </source>
</reference>
<keyword evidence="2" id="KW-1185">Reference proteome</keyword>
<proteinExistence type="predicted"/>
<organism evidence="1 2">
    <name type="scientific">Botryobasidium botryosum (strain FD-172 SS1)</name>
    <dbReference type="NCBI Taxonomy" id="930990"/>
    <lineage>
        <taxon>Eukaryota</taxon>
        <taxon>Fungi</taxon>
        <taxon>Dikarya</taxon>
        <taxon>Basidiomycota</taxon>
        <taxon>Agaricomycotina</taxon>
        <taxon>Agaricomycetes</taxon>
        <taxon>Cantharellales</taxon>
        <taxon>Botryobasidiaceae</taxon>
        <taxon>Botryobasidium</taxon>
    </lineage>
</organism>
<dbReference type="AlphaFoldDB" id="A0A067MBZ1"/>
<name>A0A067MBZ1_BOTB1</name>
<dbReference type="HOGENOM" id="CLU_1937807_0_0_1"/>
<gene>
    <name evidence="1" type="ORF">BOTBODRAFT_402474</name>
</gene>
<dbReference type="InParanoid" id="A0A067MBZ1"/>
<dbReference type="EMBL" id="KL198046">
    <property type="protein sequence ID" value="KDQ13089.1"/>
    <property type="molecule type" value="Genomic_DNA"/>
</dbReference>
<evidence type="ECO:0000313" key="1">
    <source>
        <dbReference type="EMBL" id="KDQ13089.1"/>
    </source>
</evidence>
<dbReference type="Proteomes" id="UP000027195">
    <property type="component" value="Unassembled WGS sequence"/>
</dbReference>
<evidence type="ECO:0000313" key="2">
    <source>
        <dbReference type="Proteomes" id="UP000027195"/>
    </source>
</evidence>
<accession>A0A067MBZ1</accession>
<sequence>MPTTLLEEIANGPAPKSKLLLIQQDSRGHDRRHAINAIFAWCTPLLRRLWSQGTHIQLTAPIYRNLVALTLADINYTRLLANDELLGVLRSSPQVEELVLKNYISRTSQITHTRNHRESPILYASPACEA</sequence>
<protein>
    <submittedName>
        <fullName evidence="1">Uncharacterized protein</fullName>
    </submittedName>
</protein>